<dbReference type="Gene3D" id="1.10.510.10">
    <property type="entry name" value="Transferase(Phosphotransferase) domain 1"/>
    <property type="match status" value="1"/>
</dbReference>
<keyword evidence="3" id="KW-0547">Nucleotide-binding</keyword>
<keyword evidence="2" id="KW-0808">Transferase</keyword>
<gene>
    <name evidence="8" type="ORF">A2310_04555</name>
</gene>
<evidence type="ECO:0000313" key="9">
    <source>
        <dbReference type="Proteomes" id="UP000178417"/>
    </source>
</evidence>
<dbReference type="PANTHER" id="PTHR24345:SF91">
    <property type="entry name" value="SERINE_THREONINE-PROTEIN KINASE PLK4"/>
    <property type="match status" value="1"/>
</dbReference>
<dbReference type="InterPro" id="IPR011009">
    <property type="entry name" value="Kinase-like_dom_sf"/>
</dbReference>
<protein>
    <recommendedName>
        <fullName evidence="7">Protein kinase domain-containing protein</fullName>
    </recommendedName>
</protein>
<keyword evidence="1" id="KW-0723">Serine/threonine-protein kinase</keyword>
<keyword evidence="6" id="KW-0812">Transmembrane</keyword>
<keyword evidence="6" id="KW-0472">Membrane</keyword>
<evidence type="ECO:0000259" key="7">
    <source>
        <dbReference type="PROSITE" id="PS50011"/>
    </source>
</evidence>
<evidence type="ECO:0000256" key="2">
    <source>
        <dbReference type="ARBA" id="ARBA00022679"/>
    </source>
</evidence>
<reference evidence="8 9" key="1">
    <citation type="journal article" date="2016" name="Nat. Commun.">
        <title>Thousands of microbial genomes shed light on interconnected biogeochemical processes in an aquifer system.</title>
        <authorList>
            <person name="Anantharaman K."/>
            <person name="Brown C.T."/>
            <person name="Hug L.A."/>
            <person name="Sharon I."/>
            <person name="Castelle C.J."/>
            <person name="Probst A.J."/>
            <person name="Thomas B.C."/>
            <person name="Singh A."/>
            <person name="Wilkins M.J."/>
            <person name="Karaoz U."/>
            <person name="Brodie E.L."/>
            <person name="Williams K.H."/>
            <person name="Hubbard S.S."/>
            <person name="Banfield J.F."/>
        </authorList>
    </citation>
    <scope>NUCLEOTIDE SEQUENCE [LARGE SCALE GENOMIC DNA]</scope>
</reference>
<dbReference type="AlphaFoldDB" id="A0A1F4SWJ7"/>
<evidence type="ECO:0000256" key="6">
    <source>
        <dbReference type="SAM" id="Phobius"/>
    </source>
</evidence>
<name>A0A1F4SWJ7_UNCSA</name>
<dbReference type="GO" id="GO:0005524">
    <property type="term" value="F:ATP binding"/>
    <property type="evidence" value="ECO:0007669"/>
    <property type="project" value="UniProtKB-KW"/>
</dbReference>
<dbReference type="Proteomes" id="UP000178417">
    <property type="component" value="Unassembled WGS sequence"/>
</dbReference>
<evidence type="ECO:0000256" key="5">
    <source>
        <dbReference type="ARBA" id="ARBA00022840"/>
    </source>
</evidence>
<comment type="caution">
    <text evidence="8">The sequence shown here is derived from an EMBL/GenBank/DDBJ whole genome shotgun (WGS) entry which is preliminary data.</text>
</comment>
<dbReference type="PANTHER" id="PTHR24345">
    <property type="entry name" value="SERINE/THREONINE-PROTEIN KINASE PLK"/>
    <property type="match status" value="1"/>
</dbReference>
<evidence type="ECO:0000256" key="4">
    <source>
        <dbReference type="ARBA" id="ARBA00022777"/>
    </source>
</evidence>
<feature type="domain" description="Protein kinase" evidence="7">
    <location>
        <begin position="9"/>
        <end position="257"/>
    </location>
</feature>
<feature type="transmembrane region" description="Helical" evidence="6">
    <location>
        <begin position="294"/>
        <end position="316"/>
    </location>
</feature>
<evidence type="ECO:0000256" key="1">
    <source>
        <dbReference type="ARBA" id="ARBA00022527"/>
    </source>
</evidence>
<dbReference type="SUPFAM" id="SSF56112">
    <property type="entry name" value="Protein kinase-like (PK-like)"/>
    <property type="match status" value="1"/>
</dbReference>
<dbReference type="EMBL" id="MEUB01000007">
    <property type="protein sequence ID" value="OGC24737.1"/>
    <property type="molecule type" value="Genomic_DNA"/>
</dbReference>
<sequence length="319" mass="35885">MDRLLKSKFKTGKKIGENFFSLTYDGTTLSGEHPVIIKIYKRGTLNSPLIKNMKQKVKVLQGEIHPRIVKLLDGDYGWQGFYYVRHFIKGRPLKDLIKAKSLSAEDAETFTLQICEALNAAHKRGIVHGALSDNNILIDEKGAKVTDFVIEGEIKESPAQKALAIVENEETLSPEEISGQHTSFSSDIFAVGMLLYKMLAFNPPFRSQLEKLQGKFTLPSNLPKYQKDIIQKALDPDPLLRFKTISELSESLKNKAIIDFSQNIEFPAIELENTPNPEEKETHIIKQEREKSFFIAKVILLAAFAGVVYAIISSLFTGK</sequence>
<keyword evidence="5" id="KW-0067">ATP-binding</keyword>
<organism evidence="8 9">
    <name type="scientific">candidate division WOR-1 bacterium RIFOXYB2_FULL_37_13</name>
    <dbReference type="NCBI Taxonomy" id="1802579"/>
    <lineage>
        <taxon>Bacteria</taxon>
        <taxon>Bacillati</taxon>
        <taxon>Saganbacteria</taxon>
    </lineage>
</organism>
<dbReference type="GO" id="GO:0004674">
    <property type="term" value="F:protein serine/threonine kinase activity"/>
    <property type="evidence" value="ECO:0007669"/>
    <property type="project" value="UniProtKB-KW"/>
</dbReference>
<keyword evidence="6" id="KW-1133">Transmembrane helix</keyword>
<proteinExistence type="predicted"/>
<evidence type="ECO:0000256" key="3">
    <source>
        <dbReference type="ARBA" id="ARBA00022741"/>
    </source>
</evidence>
<dbReference type="InterPro" id="IPR000719">
    <property type="entry name" value="Prot_kinase_dom"/>
</dbReference>
<dbReference type="PROSITE" id="PS50011">
    <property type="entry name" value="PROTEIN_KINASE_DOM"/>
    <property type="match status" value="1"/>
</dbReference>
<keyword evidence="4" id="KW-0418">Kinase</keyword>
<dbReference type="Pfam" id="PF00069">
    <property type="entry name" value="Pkinase"/>
    <property type="match status" value="1"/>
</dbReference>
<dbReference type="STRING" id="1802579.A2310_04555"/>
<evidence type="ECO:0000313" key="8">
    <source>
        <dbReference type="EMBL" id="OGC24737.1"/>
    </source>
</evidence>
<accession>A0A1F4SWJ7</accession>